<reference evidence="1" key="1">
    <citation type="journal article" date="2014" name="Front. Microbiol.">
        <title>High frequency of phylogenetically diverse reductive dehalogenase-homologous genes in deep subseafloor sedimentary metagenomes.</title>
        <authorList>
            <person name="Kawai M."/>
            <person name="Futagami T."/>
            <person name="Toyoda A."/>
            <person name="Takaki Y."/>
            <person name="Nishi S."/>
            <person name="Hori S."/>
            <person name="Arai W."/>
            <person name="Tsubouchi T."/>
            <person name="Morono Y."/>
            <person name="Uchiyama I."/>
            <person name="Ito T."/>
            <person name="Fujiyama A."/>
            <person name="Inagaki F."/>
            <person name="Takami H."/>
        </authorList>
    </citation>
    <scope>NUCLEOTIDE SEQUENCE</scope>
    <source>
        <strain evidence="1">Expedition CK06-06</strain>
    </source>
</reference>
<feature type="non-terminal residue" evidence="1">
    <location>
        <position position="74"/>
    </location>
</feature>
<proteinExistence type="predicted"/>
<accession>X0Y7H6</accession>
<name>X0Y7H6_9ZZZZ</name>
<gene>
    <name evidence="1" type="ORF">S01H1_63097</name>
</gene>
<sequence length="74" mass="8799">MEQTFNAEQITVGFHPDGYRIDKTASPMNRYTKWEILPGNKWHNPEPICFDSLPQEGWFAKDRFDWDKPNNIEV</sequence>
<dbReference type="AlphaFoldDB" id="X0Y7H6"/>
<protein>
    <submittedName>
        <fullName evidence="1">Uncharacterized protein</fullName>
    </submittedName>
</protein>
<organism evidence="1">
    <name type="scientific">marine sediment metagenome</name>
    <dbReference type="NCBI Taxonomy" id="412755"/>
    <lineage>
        <taxon>unclassified sequences</taxon>
        <taxon>metagenomes</taxon>
        <taxon>ecological metagenomes</taxon>
    </lineage>
</organism>
<evidence type="ECO:0000313" key="1">
    <source>
        <dbReference type="EMBL" id="GAG32836.1"/>
    </source>
</evidence>
<comment type="caution">
    <text evidence="1">The sequence shown here is derived from an EMBL/GenBank/DDBJ whole genome shotgun (WGS) entry which is preliminary data.</text>
</comment>
<dbReference type="EMBL" id="BARS01041495">
    <property type="protein sequence ID" value="GAG32836.1"/>
    <property type="molecule type" value="Genomic_DNA"/>
</dbReference>